<dbReference type="Gene3D" id="2.60.40.680">
    <property type="match status" value="1"/>
</dbReference>
<dbReference type="Proteomes" id="UP000616779">
    <property type="component" value="Unassembled WGS sequence"/>
</dbReference>
<dbReference type="SUPFAM" id="SSF49785">
    <property type="entry name" value="Galactose-binding domain-like"/>
    <property type="match status" value="1"/>
</dbReference>
<dbReference type="InterPro" id="IPR016134">
    <property type="entry name" value="Dockerin_dom"/>
</dbReference>
<reference evidence="8 9" key="1">
    <citation type="submission" date="2019-10" db="EMBL/GenBank/DDBJ databases">
        <title>Description of Paenibacillus terrestris sp. nov.</title>
        <authorList>
            <person name="Carlier A."/>
            <person name="Qi S."/>
        </authorList>
    </citation>
    <scope>NUCLEOTIDE SEQUENCE [LARGE SCALE GENOMIC DNA]</scope>
    <source>
        <strain evidence="8 9">LMG 31458</strain>
    </source>
</reference>
<dbReference type="InterPro" id="IPR002105">
    <property type="entry name" value="Dockerin_1_rpt"/>
</dbReference>
<dbReference type="InterPro" id="IPR011496">
    <property type="entry name" value="O-GlcNAcase_cat"/>
</dbReference>
<evidence type="ECO:0000313" key="9">
    <source>
        <dbReference type="Proteomes" id="UP000616779"/>
    </source>
</evidence>
<proteinExistence type="inferred from homology"/>
<organism evidence="8 9">
    <name type="scientific">Paenibacillus phytorum</name>
    <dbReference type="NCBI Taxonomy" id="2654977"/>
    <lineage>
        <taxon>Bacteria</taxon>
        <taxon>Bacillati</taxon>
        <taxon>Bacillota</taxon>
        <taxon>Bacilli</taxon>
        <taxon>Bacillales</taxon>
        <taxon>Paenibacillaceae</taxon>
        <taxon>Paenibacillus</taxon>
    </lineage>
</organism>
<dbReference type="SUPFAM" id="SSF55545">
    <property type="entry name" value="beta-N-acetylhexosaminidase-like domain"/>
    <property type="match status" value="1"/>
</dbReference>
<feature type="domain" description="Dockerin" evidence="6">
    <location>
        <begin position="998"/>
        <end position="1061"/>
    </location>
</feature>
<evidence type="ECO:0000256" key="2">
    <source>
        <dbReference type="ARBA" id="ARBA00023295"/>
    </source>
</evidence>
<dbReference type="InterPro" id="IPR018247">
    <property type="entry name" value="EF_Hand_1_Ca_BS"/>
</dbReference>
<dbReference type="InterPro" id="IPR002102">
    <property type="entry name" value="Cohesin_dom"/>
</dbReference>
<keyword evidence="9" id="KW-1185">Reference proteome</keyword>
<dbReference type="SUPFAM" id="SSF63446">
    <property type="entry name" value="Type I dockerin domain"/>
    <property type="match status" value="1"/>
</dbReference>
<dbReference type="PANTHER" id="PTHR13170:SF16">
    <property type="entry name" value="PROTEIN O-GLCNACASE"/>
    <property type="match status" value="1"/>
</dbReference>
<evidence type="ECO:0000259" key="6">
    <source>
        <dbReference type="PROSITE" id="PS51766"/>
    </source>
</evidence>
<dbReference type="PROSITE" id="PS51766">
    <property type="entry name" value="DOCKERIN"/>
    <property type="match status" value="1"/>
</dbReference>
<evidence type="ECO:0000259" key="7">
    <source>
        <dbReference type="PROSITE" id="PS52009"/>
    </source>
</evidence>
<keyword evidence="2 4" id="KW-0326">Glycosidase</keyword>
<protein>
    <recommendedName>
        <fullName evidence="3">Beta-N-acetylhexosaminidase</fullName>
    </recommendedName>
</protein>
<dbReference type="InterPro" id="IPR015882">
    <property type="entry name" value="HEX_bac_N"/>
</dbReference>
<dbReference type="Pfam" id="PF07554">
    <property type="entry name" value="FIVAR"/>
    <property type="match status" value="1"/>
</dbReference>
<dbReference type="InterPro" id="IPR029018">
    <property type="entry name" value="Hex-like_dom2"/>
</dbReference>
<dbReference type="Gene3D" id="1.20.1270.90">
    <property type="entry name" value="AF1782-like"/>
    <property type="match status" value="1"/>
</dbReference>
<dbReference type="SUPFAM" id="SSF49384">
    <property type="entry name" value="Carbohydrate-binding domain"/>
    <property type="match status" value="1"/>
</dbReference>
<dbReference type="InterPro" id="IPR051822">
    <property type="entry name" value="Glycosyl_Hydrolase_84"/>
</dbReference>
<feature type="active site" description="Proton donor" evidence="4">
    <location>
        <position position="317"/>
    </location>
</feature>
<dbReference type="Pfam" id="PF00404">
    <property type="entry name" value="Dockerin_1"/>
    <property type="match status" value="1"/>
</dbReference>
<evidence type="ECO:0000256" key="4">
    <source>
        <dbReference type="PROSITE-ProRule" id="PRU01353"/>
    </source>
</evidence>
<comment type="caution">
    <text evidence="8">The sequence shown here is derived from an EMBL/GenBank/DDBJ whole genome shotgun (WGS) entry which is preliminary data.</text>
</comment>
<feature type="domain" description="F5/8 type C" evidence="5">
    <location>
        <begin position="644"/>
        <end position="780"/>
    </location>
</feature>
<dbReference type="CDD" id="cd14254">
    <property type="entry name" value="Dockerin_II"/>
    <property type="match status" value="1"/>
</dbReference>
<dbReference type="Pfam" id="PF07555">
    <property type="entry name" value="NAGidase"/>
    <property type="match status" value="1"/>
</dbReference>
<dbReference type="PROSITE" id="PS52009">
    <property type="entry name" value="GH84"/>
    <property type="match status" value="1"/>
</dbReference>
<name>A0ABX1XT75_9BACL</name>
<keyword evidence="1 4" id="KW-0378">Hydrolase</keyword>
<dbReference type="Pfam" id="PF21774">
    <property type="entry name" value="NagJ_C"/>
    <property type="match status" value="1"/>
</dbReference>
<evidence type="ECO:0000259" key="5">
    <source>
        <dbReference type="PROSITE" id="PS50022"/>
    </source>
</evidence>
<accession>A0ABX1XT75</accession>
<dbReference type="SUPFAM" id="SSF140657">
    <property type="entry name" value="Hyaluronidase post-catalytic domain-like"/>
    <property type="match status" value="1"/>
</dbReference>
<dbReference type="Gene3D" id="1.10.1330.10">
    <property type="entry name" value="Dockerin domain"/>
    <property type="match status" value="1"/>
</dbReference>
<dbReference type="InterPro" id="IPR036439">
    <property type="entry name" value="Dockerin_dom_sf"/>
</dbReference>
<dbReference type="PROSITE" id="PS50022">
    <property type="entry name" value="FA58C_3"/>
    <property type="match status" value="1"/>
</dbReference>
<evidence type="ECO:0000256" key="1">
    <source>
        <dbReference type="ARBA" id="ARBA00022801"/>
    </source>
</evidence>
<gene>
    <name evidence="8" type="ORF">GC098_09925</name>
</gene>
<comment type="similarity">
    <text evidence="4">Belongs to the glycosyl hydrolase 84 family.</text>
</comment>
<dbReference type="Pfam" id="PF00754">
    <property type="entry name" value="F5_F8_type_C"/>
    <property type="match status" value="1"/>
</dbReference>
<dbReference type="Gene3D" id="3.20.20.80">
    <property type="entry name" value="Glycosidases"/>
    <property type="match status" value="1"/>
</dbReference>
<dbReference type="Gene3D" id="3.30.379.10">
    <property type="entry name" value="Chitobiase/beta-hexosaminidase domain 2-like"/>
    <property type="match status" value="1"/>
</dbReference>
<dbReference type="EMBL" id="WHOA01000074">
    <property type="protein sequence ID" value="NOU71737.1"/>
    <property type="molecule type" value="Genomic_DNA"/>
</dbReference>
<sequence>MYMNFKESIFNNGLYKKTTIFLLAVTIAVPLFNVPVSQAAETASAGTVPEISPIPQSVSLLGDGFAIPTEVGLVTGGSTDSAAVQAVETILRNAGVQNIKRANDSSAVPDAAVNVWVGGPSENNASATVLQGLGVTGPEDLKDDGYVLAAGIDQTGHKSIVLAGKNQTGTFYAAQTLRQVITAKDSSYSIPGLMVRDWPKMNWRGSIEGFYGDPWSHEDRLNQLDFYGQQKMNMYIYAPKDDPYHRDKWRDPYPADKVAQIAELIDKAKQEHVEFVFAISPGNTMCFSDNTDFQTLTAKAQVMWDKGVRSYAIFLDDINATLTCNADRTKFNGDASPPAAGQAFLLNRFKTEFIDTHPGAHRLITVPTDYANITTTTYINRFSALVDPSIIVQWTGAAVVPAGISTSDADKAKAIYKHDLLIWDNYPVNDYARDKIYLGPLYNRDAGLADHGIIGLTANPMNEAEASKIALFSIADYLWNPQAYDPDKAWQLSIKRFGGAAVNALKIFAENHYSSPLNAKESLTLKPLIDTLWSAFTSGGTITDAANQLVAEFTKLQQAPAILRSTLSNANFIAETNNYLNKDELYGKAGVEAAQMLLSQKLNNKQQAASHREALTNLKTQISAITEAKENQVFENFFTRAIRENDNWLGVPATPFPITTMGTYQTNTPAKMLDGNLSTYFWSDNTPAIGDTLGVDLNEVQKVSNVQVLMGKTGSLSDYIHHGVLEYSMDGANWTPLVTLEEQTEINVPVDNQKARFVRIRVTGTQNFWVVVREFKITSAAIQKEPSVTLMGDDTVQSGKEFTLQVGLDNVTESVYAQDISMDYDPNTMEFVSADTLQDGISLLATAKNTPGKLRLITASEGAEHGVTGSAQLLKLTFKVKNVPQAMKGFITVSDMTLGDYQGTETKLASASMGIQITLPPVNKSDLNNLIREAQAAHDAAAEGTQIGQYPAGSKQLLQAAIDAANVVTNNSNATQEQVVAAVAALQQAFDTFKASIITRASEDINNDGKVSIGDLAIIASHYGMTSESPDWNNAKNADLNHDNKIDIIDLAGVAKKILQQ</sequence>
<dbReference type="Pfam" id="PF00963">
    <property type="entry name" value="Cohesin"/>
    <property type="match status" value="1"/>
</dbReference>
<dbReference type="InterPro" id="IPR008979">
    <property type="entry name" value="Galactose-bd-like_sf"/>
</dbReference>
<evidence type="ECO:0000256" key="3">
    <source>
        <dbReference type="ARBA" id="ARBA00030512"/>
    </source>
</evidence>
<dbReference type="SUPFAM" id="SSF51445">
    <property type="entry name" value="(Trans)glycosidases"/>
    <property type="match status" value="1"/>
</dbReference>
<dbReference type="PANTHER" id="PTHR13170">
    <property type="entry name" value="O-GLCNACASE"/>
    <property type="match status" value="1"/>
</dbReference>
<dbReference type="Gene3D" id="1.20.58.460">
    <property type="entry name" value="Hyaluronidase post-catalytic domain-like"/>
    <property type="match status" value="1"/>
</dbReference>
<dbReference type="InterPro" id="IPR008965">
    <property type="entry name" value="CBM2/CBM3_carb-bd_dom_sf"/>
</dbReference>
<dbReference type="InterPro" id="IPR000421">
    <property type="entry name" value="FA58C"/>
</dbReference>
<dbReference type="Gene3D" id="2.60.120.260">
    <property type="entry name" value="Galactose-binding domain-like"/>
    <property type="match status" value="1"/>
</dbReference>
<dbReference type="CDD" id="cd08547">
    <property type="entry name" value="Type_II_cohesin"/>
    <property type="match status" value="1"/>
</dbReference>
<dbReference type="Pfam" id="PF02838">
    <property type="entry name" value="Glyco_hydro_20b"/>
    <property type="match status" value="1"/>
</dbReference>
<evidence type="ECO:0000313" key="8">
    <source>
        <dbReference type="EMBL" id="NOU71737.1"/>
    </source>
</evidence>
<dbReference type="InterPro" id="IPR017853">
    <property type="entry name" value="GH"/>
</dbReference>
<dbReference type="PROSITE" id="PS00018">
    <property type="entry name" value="EF_HAND_1"/>
    <property type="match status" value="2"/>
</dbReference>
<dbReference type="InterPro" id="IPR049019">
    <property type="entry name" value="NagJ-like_helical"/>
</dbReference>
<feature type="domain" description="GH84" evidence="7">
    <location>
        <begin position="202"/>
        <end position="482"/>
    </location>
</feature>